<sequence>MQAIMQIFLARNNVQAGPYTLDQLNIMLTSGEVLLDDLVWHDGLDQWQRMGNLTNNQAFYRPTHVAMPEVNDSIINNVTIFPEDDAADTNKDKQSVSLDRLYGKPERSKDTAKNTKADMTTNRHHTPNSNVSLNKSNATKAASAKDKVVGNVILAPIMSRILATALNALLYLLAIFPLVMALTKMDVDYTKFQNIQDMDAAYQYSVTLMESLPSSTLMISQVMVFGLFALQLLFITLRGQSLGKMITGIRVVDQTTHRLPSFLKLIGMRTFLLFIIYNLLFSFTSFLGFVLIAIHYYMASKSPENIGWHDKLAKTLVVKADSSQLIKEPKIK</sequence>
<keyword evidence="11" id="KW-1185">Reference proteome</keyword>
<evidence type="ECO:0000256" key="4">
    <source>
        <dbReference type="ARBA" id="ARBA00022989"/>
    </source>
</evidence>
<dbReference type="InterPro" id="IPR010432">
    <property type="entry name" value="RDD"/>
</dbReference>
<dbReference type="eggNOG" id="COG1714">
    <property type="taxonomic scope" value="Bacteria"/>
</dbReference>
<dbReference type="RefSeq" id="WP_011513371.1">
    <property type="nucleotide sequence ID" value="NC_007969.1"/>
</dbReference>
<dbReference type="Pfam" id="PF14237">
    <property type="entry name" value="GYF_2"/>
    <property type="match status" value="1"/>
</dbReference>
<dbReference type="Pfam" id="PF06271">
    <property type="entry name" value="RDD"/>
    <property type="match status" value="1"/>
</dbReference>
<evidence type="ECO:0000256" key="2">
    <source>
        <dbReference type="ARBA" id="ARBA00022475"/>
    </source>
</evidence>
<evidence type="ECO:0000313" key="11">
    <source>
        <dbReference type="Proteomes" id="UP000002425"/>
    </source>
</evidence>
<dbReference type="InterPro" id="IPR051791">
    <property type="entry name" value="Pra-immunoreactive"/>
</dbReference>
<dbReference type="HOGENOM" id="CLU_053152_0_0_6"/>
<evidence type="ECO:0000259" key="9">
    <source>
        <dbReference type="Pfam" id="PF14237"/>
    </source>
</evidence>
<feature type="compositionally biased region" description="Basic and acidic residues" evidence="6">
    <location>
        <begin position="101"/>
        <end position="116"/>
    </location>
</feature>
<dbReference type="EMBL" id="CP000323">
    <property type="protein sequence ID" value="ABE74814.1"/>
    <property type="molecule type" value="Genomic_DNA"/>
</dbReference>
<dbReference type="GO" id="GO:0005886">
    <property type="term" value="C:plasma membrane"/>
    <property type="evidence" value="ECO:0007669"/>
    <property type="project" value="UniProtKB-SubCell"/>
</dbReference>
<feature type="transmembrane region" description="Helical" evidence="7">
    <location>
        <begin position="271"/>
        <end position="298"/>
    </location>
</feature>
<gene>
    <name evidence="10" type="ordered locus">Pcryo_1033</name>
</gene>
<keyword evidence="3 7" id="KW-0812">Transmembrane</keyword>
<keyword evidence="2" id="KW-1003">Cell membrane</keyword>
<dbReference type="STRING" id="335284.Pcryo_1033"/>
<comment type="subcellular location">
    <subcellularLocation>
        <location evidence="1">Cell membrane</location>
        <topology evidence="1">Multi-pass membrane protein</topology>
    </subcellularLocation>
</comment>
<accession>Q1QBY9</accession>
<evidence type="ECO:0000313" key="10">
    <source>
        <dbReference type="EMBL" id="ABE74814.1"/>
    </source>
</evidence>
<evidence type="ECO:0000256" key="6">
    <source>
        <dbReference type="SAM" id="MobiDB-lite"/>
    </source>
</evidence>
<keyword evidence="5 7" id="KW-0472">Membrane</keyword>
<reference evidence="10" key="1">
    <citation type="submission" date="2006-03" db="EMBL/GenBank/DDBJ databases">
        <title>Complete sequence of chromosome of Psychrobacter cryohalolentis K5.</title>
        <authorList>
            <consortium name="US DOE Joint Genome Institute"/>
            <person name="Copeland A."/>
            <person name="Lucas S."/>
            <person name="Lapidus A."/>
            <person name="Barry K."/>
            <person name="Detter J.C."/>
            <person name="Glavina del Rio T."/>
            <person name="Hammon N."/>
            <person name="Israni S."/>
            <person name="Dalin E."/>
            <person name="Tice H."/>
            <person name="Pitluck S."/>
            <person name="Brettin T."/>
            <person name="Bruce D."/>
            <person name="Han C."/>
            <person name="Tapia R."/>
            <person name="Sims D.R."/>
            <person name="Gilna P."/>
            <person name="Schmutz J."/>
            <person name="Larimer F."/>
            <person name="Land M."/>
            <person name="Hauser L."/>
            <person name="Kyrpides N."/>
            <person name="Kim E."/>
            <person name="Richardson P."/>
        </authorList>
    </citation>
    <scope>NUCLEOTIDE SEQUENCE</scope>
    <source>
        <strain evidence="10">K5</strain>
    </source>
</reference>
<evidence type="ECO:0000259" key="8">
    <source>
        <dbReference type="Pfam" id="PF06271"/>
    </source>
</evidence>
<keyword evidence="4 7" id="KW-1133">Transmembrane helix</keyword>
<evidence type="ECO:0000256" key="5">
    <source>
        <dbReference type="ARBA" id="ARBA00023136"/>
    </source>
</evidence>
<feature type="transmembrane region" description="Helical" evidence="7">
    <location>
        <begin position="161"/>
        <end position="182"/>
    </location>
</feature>
<proteinExistence type="predicted"/>
<dbReference type="AlphaFoldDB" id="Q1QBY9"/>
<organism evidence="10 11">
    <name type="scientific">Psychrobacter cryohalolentis (strain ATCC BAA-1226 / DSM 17306 / VKM B-2378 / K5)</name>
    <dbReference type="NCBI Taxonomy" id="335284"/>
    <lineage>
        <taxon>Bacteria</taxon>
        <taxon>Pseudomonadati</taxon>
        <taxon>Pseudomonadota</taxon>
        <taxon>Gammaproteobacteria</taxon>
        <taxon>Moraxellales</taxon>
        <taxon>Moraxellaceae</taxon>
        <taxon>Psychrobacter</taxon>
    </lineage>
</organism>
<feature type="transmembrane region" description="Helical" evidence="7">
    <location>
        <begin position="218"/>
        <end position="237"/>
    </location>
</feature>
<evidence type="ECO:0000256" key="7">
    <source>
        <dbReference type="SAM" id="Phobius"/>
    </source>
</evidence>
<evidence type="ECO:0000256" key="1">
    <source>
        <dbReference type="ARBA" id="ARBA00004651"/>
    </source>
</evidence>
<dbReference type="KEGG" id="pcr:Pcryo_1033"/>
<dbReference type="Proteomes" id="UP000002425">
    <property type="component" value="Chromosome"/>
</dbReference>
<feature type="domain" description="GYF" evidence="9">
    <location>
        <begin position="8"/>
        <end position="53"/>
    </location>
</feature>
<protein>
    <submittedName>
        <fullName evidence="10">RDD domain protein</fullName>
    </submittedName>
</protein>
<evidence type="ECO:0000256" key="3">
    <source>
        <dbReference type="ARBA" id="ARBA00022692"/>
    </source>
</evidence>
<feature type="region of interest" description="Disordered" evidence="6">
    <location>
        <begin position="86"/>
        <end position="136"/>
    </location>
</feature>
<dbReference type="PANTHER" id="PTHR36115">
    <property type="entry name" value="PROLINE-RICH ANTIGEN HOMOLOG-RELATED"/>
    <property type="match status" value="1"/>
</dbReference>
<feature type="domain" description="RDD" evidence="8">
    <location>
        <begin position="155"/>
        <end position="314"/>
    </location>
</feature>
<dbReference type="InterPro" id="IPR025640">
    <property type="entry name" value="GYF_2"/>
</dbReference>
<name>Q1QBY9_PSYCK</name>